<evidence type="ECO:0000313" key="3">
    <source>
        <dbReference type="Proteomes" id="UP000005239"/>
    </source>
</evidence>
<gene>
    <name evidence="2" type="primary">WBGene00278869</name>
</gene>
<name>A0A8R1YZY3_PRIPA</name>
<dbReference type="Pfam" id="PF10326">
    <property type="entry name" value="7TM_GPCR_Str"/>
    <property type="match status" value="1"/>
</dbReference>
<reference evidence="2" key="2">
    <citation type="submission" date="2022-06" db="UniProtKB">
        <authorList>
            <consortium name="EnsemblMetazoa"/>
        </authorList>
    </citation>
    <scope>IDENTIFICATION</scope>
    <source>
        <strain evidence="2">PS312</strain>
    </source>
</reference>
<feature type="transmembrane region" description="Helical" evidence="1">
    <location>
        <begin position="194"/>
        <end position="218"/>
    </location>
</feature>
<dbReference type="PANTHER" id="PTHR45907:SF16">
    <property type="entry name" value="SERPENTINE RECEPTOR, CLASS J"/>
    <property type="match status" value="1"/>
</dbReference>
<dbReference type="EnsemblMetazoa" id="PPA40500.1">
    <property type="protein sequence ID" value="PPA40500.1"/>
    <property type="gene ID" value="WBGene00278869"/>
</dbReference>
<organism evidence="2 3">
    <name type="scientific">Pristionchus pacificus</name>
    <name type="common">Parasitic nematode worm</name>
    <dbReference type="NCBI Taxonomy" id="54126"/>
    <lineage>
        <taxon>Eukaryota</taxon>
        <taxon>Metazoa</taxon>
        <taxon>Ecdysozoa</taxon>
        <taxon>Nematoda</taxon>
        <taxon>Chromadorea</taxon>
        <taxon>Rhabditida</taxon>
        <taxon>Rhabditina</taxon>
        <taxon>Diplogasteromorpha</taxon>
        <taxon>Diplogasteroidea</taxon>
        <taxon>Neodiplogasteridae</taxon>
        <taxon>Pristionchus</taxon>
    </lineage>
</organism>
<protein>
    <recommendedName>
        <fullName evidence="4">G protein-coupled receptor</fullName>
    </recommendedName>
</protein>
<dbReference type="Proteomes" id="UP000005239">
    <property type="component" value="Unassembled WGS sequence"/>
</dbReference>
<accession>A0A8R1YZY3</accession>
<evidence type="ECO:0000256" key="1">
    <source>
        <dbReference type="SAM" id="Phobius"/>
    </source>
</evidence>
<reference evidence="3" key="1">
    <citation type="journal article" date="2008" name="Nat. Genet.">
        <title>The Pristionchus pacificus genome provides a unique perspective on nematode lifestyle and parasitism.</title>
        <authorList>
            <person name="Dieterich C."/>
            <person name="Clifton S.W."/>
            <person name="Schuster L.N."/>
            <person name="Chinwalla A."/>
            <person name="Delehaunty K."/>
            <person name="Dinkelacker I."/>
            <person name="Fulton L."/>
            <person name="Fulton R."/>
            <person name="Godfrey J."/>
            <person name="Minx P."/>
            <person name="Mitreva M."/>
            <person name="Roeseler W."/>
            <person name="Tian H."/>
            <person name="Witte H."/>
            <person name="Yang S.P."/>
            <person name="Wilson R.K."/>
            <person name="Sommer R.J."/>
        </authorList>
    </citation>
    <scope>NUCLEOTIDE SEQUENCE [LARGE SCALE GENOMIC DNA]</scope>
    <source>
        <strain evidence="3">PS312</strain>
    </source>
</reference>
<dbReference type="AlphaFoldDB" id="A0A8R1YZY3"/>
<proteinExistence type="predicted"/>
<dbReference type="InterPro" id="IPR019428">
    <property type="entry name" value="7TM_GPCR_serpentine_rcpt_Str"/>
</dbReference>
<keyword evidence="1" id="KW-0812">Transmembrane</keyword>
<keyword evidence="1" id="KW-1133">Transmembrane helix</keyword>
<feature type="transmembrane region" description="Helical" evidence="1">
    <location>
        <begin position="124"/>
        <end position="146"/>
    </location>
</feature>
<dbReference type="SUPFAM" id="SSF81321">
    <property type="entry name" value="Family A G protein-coupled receptor-like"/>
    <property type="match status" value="1"/>
</dbReference>
<dbReference type="InterPro" id="IPR019423">
    <property type="entry name" value="7TM_GPCR_serpentine_rcpt_Srj"/>
</dbReference>
<feature type="transmembrane region" description="Helical" evidence="1">
    <location>
        <begin position="79"/>
        <end position="103"/>
    </location>
</feature>
<evidence type="ECO:0000313" key="2">
    <source>
        <dbReference type="EnsemblMetazoa" id="PPA40500.1"/>
    </source>
</evidence>
<keyword evidence="3" id="KW-1185">Reference proteome</keyword>
<feature type="transmembrane region" description="Helical" evidence="1">
    <location>
        <begin position="36"/>
        <end position="59"/>
    </location>
</feature>
<feature type="transmembrane region" description="Helical" evidence="1">
    <location>
        <begin position="276"/>
        <end position="296"/>
    </location>
</feature>
<keyword evidence="1" id="KW-0472">Membrane</keyword>
<evidence type="ECO:0008006" key="4">
    <source>
        <dbReference type="Google" id="ProtNLM"/>
    </source>
</evidence>
<sequence>MMALPRWIHETVLYNFLLLPNCSVHPSSRNLGNYRVLLCAFAIADITISLLHAVMIPVFVQAEFGFVIFGFNTLYLSEWIGYFLNGSYCVLYFEPFILLTFHFMYRLHSVVRNDSMDCSFTTRLAVGIVMNAALSFMIVTDIWLIYPEIPENFFANVLMREYGIDLNSHPPSNVIPVHYIHAPDYGSGPNWHSIFSMLSCGALALATIFFNATCGVLITKAVKQKTISVTFRRLQVQLLRALVIQFSIPVAFCVIPFFIIVGLPATNIVYRHTGNVMGFIVSAFPVIDPISVILAYSRFRIVVTAKCRKP</sequence>
<dbReference type="PANTHER" id="PTHR45907">
    <property type="entry name" value="SERPENTINE RECEPTOR, CLASS J"/>
    <property type="match status" value="1"/>
</dbReference>
<feature type="transmembrane region" description="Helical" evidence="1">
    <location>
        <begin position="238"/>
        <end position="264"/>
    </location>
</feature>